<protein>
    <submittedName>
        <fullName evidence="1">Uncharacterized protein</fullName>
    </submittedName>
</protein>
<gene>
    <name evidence="1" type="ORF">FHX33_002433</name>
</gene>
<organism evidence="1 2">
    <name type="scientific">Leifsonia aquatica</name>
    <name type="common">Corynebacterium aquaticum</name>
    <dbReference type="NCBI Taxonomy" id="144185"/>
    <lineage>
        <taxon>Bacteria</taxon>
        <taxon>Bacillati</taxon>
        <taxon>Actinomycetota</taxon>
        <taxon>Actinomycetes</taxon>
        <taxon>Micrococcales</taxon>
        <taxon>Microbacteriaceae</taxon>
        <taxon>Leifsonia</taxon>
    </lineage>
</organism>
<sequence>MSASELEMSSVRYPYRDRIFHVEKKAPGVWVVLDESHAELGTLVRVAPEGEEHEPVFGTIPPGETETLREGSDWKTLVGSIINESLDAGAEPGGTGNLGGS</sequence>
<comment type="caution">
    <text evidence="1">The sequence shown here is derived from an EMBL/GenBank/DDBJ whole genome shotgun (WGS) entry which is preliminary data.</text>
</comment>
<dbReference type="Proteomes" id="UP000538196">
    <property type="component" value="Unassembled WGS sequence"/>
</dbReference>
<evidence type="ECO:0000313" key="1">
    <source>
        <dbReference type="EMBL" id="MBB2967670.1"/>
    </source>
</evidence>
<accession>A0A7W4YK87</accession>
<keyword evidence="2" id="KW-1185">Reference proteome</keyword>
<dbReference type="EMBL" id="JACHVP010000002">
    <property type="protein sequence ID" value="MBB2967670.1"/>
    <property type="molecule type" value="Genomic_DNA"/>
</dbReference>
<dbReference type="AlphaFoldDB" id="A0A7W4YK87"/>
<proteinExistence type="predicted"/>
<reference evidence="1 2" key="1">
    <citation type="submission" date="2020-08" db="EMBL/GenBank/DDBJ databases">
        <title>Sequencing the genomes of 1000 actinobacteria strains.</title>
        <authorList>
            <person name="Klenk H.-P."/>
        </authorList>
    </citation>
    <scope>NUCLEOTIDE SEQUENCE [LARGE SCALE GENOMIC DNA]</scope>
    <source>
        <strain evidence="1 2">DSM 20146</strain>
    </source>
</reference>
<name>A0A7W4YK87_LEIAQ</name>
<dbReference type="RefSeq" id="WP_021762920.1">
    <property type="nucleotide sequence ID" value="NZ_DAMDIH010000003.1"/>
</dbReference>
<evidence type="ECO:0000313" key="2">
    <source>
        <dbReference type="Proteomes" id="UP000538196"/>
    </source>
</evidence>